<keyword evidence="2 4" id="KW-0560">Oxidoreductase</keyword>
<reference evidence="4 5" key="1">
    <citation type="submission" date="2019-09" db="EMBL/GenBank/DDBJ databases">
        <title>Genomes of Cryomorphaceae.</title>
        <authorList>
            <person name="Bowman J.P."/>
        </authorList>
    </citation>
    <scope>NUCLEOTIDE SEQUENCE [LARGE SCALE GENOMIC DNA]</scope>
    <source>
        <strain evidence="4 5">KCTC 52047</strain>
    </source>
</reference>
<dbReference type="EC" id="1.20.4.1" evidence="4"/>
<dbReference type="Gene3D" id="3.40.30.10">
    <property type="entry name" value="Glutaredoxin"/>
    <property type="match status" value="1"/>
</dbReference>
<organism evidence="4 5">
    <name type="scientific">Salibacter halophilus</name>
    <dbReference type="NCBI Taxonomy" id="1803916"/>
    <lineage>
        <taxon>Bacteria</taxon>
        <taxon>Pseudomonadati</taxon>
        <taxon>Bacteroidota</taxon>
        <taxon>Flavobacteriia</taxon>
        <taxon>Flavobacteriales</taxon>
        <taxon>Salibacteraceae</taxon>
        <taxon>Salibacter</taxon>
    </lineage>
</organism>
<dbReference type="Proteomes" id="UP000435357">
    <property type="component" value="Unassembled WGS sequence"/>
</dbReference>
<sequence>MSEYTIYHNPRCKKSRETLKLLEDKGVNYDVVQYLKEVPTKDELKKILAKLNVKPFNLVRKEEKKYKEEYKNLDLNDEEWIEVMHQNPKLIQRPVVVKGNKAIIGRPPENVNELF</sequence>
<dbReference type="EMBL" id="WACR01000007">
    <property type="protein sequence ID" value="KAB1063777.1"/>
    <property type="molecule type" value="Genomic_DNA"/>
</dbReference>
<dbReference type="AlphaFoldDB" id="A0A6N6M6Y6"/>
<dbReference type="RefSeq" id="WP_151168565.1">
    <property type="nucleotide sequence ID" value="NZ_WACR01000007.1"/>
</dbReference>
<keyword evidence="5" id="KW-1185">Reference proteome</keyword>
<evidence type="ECO:0000256" key="3">
    <source>
        <dbReference type="PROSITE-ProRule" id="PRU01282"/>
    </source>
</evidence>
<evidence type="ECO:0000313" key="5">
    <source>
        <dbReference type="Proteomes" id="UP000435357"/>
    </source>
</evidence>
<name>A0A6N6M6Y6_9FLAO</name>
<evidence type="ECO:0000256" key="2">
    <source>
        <dbReference type="ARBA" id="ARBA00023002"/>
    </source>
</evidence>
<dbReference type="InterPro" id="IPR036249">
    <property type="entry name" value="Thioredoxin-like_sf"/>
</dbReference>
<dbReference type="NCBIfam" id="TIGR00014">
    <property type="entry name" value="arsC"/>
    <property type="match status" value="1"/>
</dbReference>
<dbReference type="GO" id="GO:0008794">
    <property type="term" value="F:arsenate reductase (glutaredoxin) activity"/>
    <property type="evidence" value="ECO:0007669"/>
    <property type="project" value="UniProtKB-EC"/>
</dbReference>
<evidence type="ECO:0000256" key="1">
    <source>
        <dbReference type="ARBA" id="ARBA00007198"/>
    </source>
</evidence>
<proteinExistence type="inferred from homology"/>
<dbReference type="CDD" id="cd03034">
    <property type="entry name" value="ArsC_ArsC"/>
    <property type="match status" value="1"/>
</dbReference>
<comment type="similarity">
    <text evidence="1 3">Belongs to the ArsC family.</text>
</comment>
<accession>A0A6N6M6Y6</accession>
<protein>
    <submittedName>
        <fullName evidence="4">Arsenate reductase (Glutaredoxin)</fullName>
        <ecNumber evidence="4">1.20.4.1</ecNumber>
    </submittedName>
</protein>
<dbReference type="PANTHER" id="PTHR30041:SF4">
    <property type="entry name" value="ARSENATE REDUCTASE"/>
    <property type="match status" value="1"/>
</dbReference>
<evidence type="ECO:0000313" key="4">
    <source>
        <dbReference type="EMBL" id="KAB1063777.1"/>
    </source>
</evidence>
<dbReference type="OrthoDB" id="9808142at2"/>
<dbReference type="PANTHER" id="PTHR30041">
    <property type="entry name" value="ARSENATE REDUCTASE"/>
    <property type="match status" value="1"/>
</dbReference>
<dbReference type="SUPFAM" id="SSF52833">
    <property type="entry name" value="Thioredoxin-like"/>
    <property type="match status" value="1"/>
</dbReference>
<dbReference type="Pfam" id="PF03960">
    <property type="entry name" value="ArsC"/>
    <property type="match status" value="1"/>
</dbReference>
<dbReference type="PROSITE" id="PS51353">
    <property type="entry name" value="ARSC"/>
    <property type="match status" value="1"/>
</dbReference>
<comment type="caution">
    <text evidence="4">The sequence shown here is derived from an EMBL/GenBank/DDBJ whole genome shotgun (WGS) entry which is preliminary data.</text>
</comment>
<gene>
    <name evidence="4" type="primary">arsC</name>
    <name evidence="4" type="ORF">F3059_09420</name>
</gene>
<dbReference type="InterPro" id="IPR006659">
    <property type="entry name" value="Arsenate_reductase"/>
</dbReference>
<dbReference type="InterPro" id="IPR006660">
    <property type="entry name" value="Arsenate_reductase-like"/>
</dbReference>